<feature type="transmembrane region" description="Helical" evidence="1">
    <location>
        <begin position="6"/>
        <end position="26"/>
    </location>
</feature>
<keyword evidence="1" id="KW-0472">Membrane</keyword>
<evidence type="ECO:0000313" key="3">
    <source>
        <dbReference type="Proteomes" id="UP000000366"/>
    </source>
</evidence>
<dbReference type="STRING" id="420662.Mpe_A1605"/>
<dbReference type="KEGG" id="mpt:Mpe_A1605"/>
<sequence>MNALNAISLSVGLWVGIWCFATLGYLEPKVMTWITFLTWASFYAAGGGKAGLVKAIASAFAGTLISAAIVWLNGQLGGGVQGVGLVIFSLLLAVLGWALCQLSKVDLFSFIPGAFIGAASFFGAGAPLDGKLGWVLVSIVCGAVMGLISERVGQAMTAKAPA</sequence>
<feature type="transmembrane region" description="Helical" evidence="1">
    <location>
        <begin position="52"/>
        <end position="72"/>
    </location>
</feature>
<feature type="transmembrane region" description="Helical" evidence="1">
    <location>
        <begin position="132"/>
        <end position="149"/>
    </location>
</feature>
<dbReference type="AlphaFoldDB" id="A2SG78"/>
<proteinExistence type="predicted"/>
<evidence type="ECO:0008006" key="4">
    <source>
        <dbReference type="Google" id="ProtNLM"/>
    </source>
</evidence>
<evidence type="ECO:0000256" key="1">
    <source>
        <dbReference type="SAM" id="Phobius"/>
    </source>
</evidence>
<feature type="transmembrane region" description="Helical" evidence="1">
    <location>
        <begin position="78"/>
        <end position="100"/>
    </location>
</feature>
<dbReference type="HOGENOM" id="CLU_104628_1_0_4"/>
<feature type="transmembrane region" description="Helical" evidence="1">
    <location>
        <begin position="107"/>
        <end position="126"/>
    </location>
</feature>
<dbReference type="Proteomes" id="UP000000366">
    <property type="component" value="Chromosome"/>
</dbReference>
<dbReference type="EMBL" id="CP000555">
    <property type="protein sequence ID" value="ABM94567.1"/>
    <property type="molecule type" value="Genomic_DNA"/>
</dbReference>
<gene>
    <name evidence="2" type="ordered locus">Mpe_A1605</name>
</gene>
<dbReference type="RefSeq" id="WP_011829204.1">
    <property type="nucleotide sequence ID" value="NC_008825.1"/>
</dbReference>
<reference evidence="2 3" key="1">
    <citation type="journal article" date="2007" name="J. Bacteriol.">
        <title>Whole-genome analysis of the methyl tert-butyl ether-degrading beta-proteobacterium Methylibium petroleiphilum PM1.</title>
        <authorList>
            <person name="Kane S.R."/>
            <person name="Chakicherla A.Y."/>
            <person name="Chain P.S.G."/>
            <person name="Schmidt R."/>
            <person name="Shin M.W."/>
            <person name="Legler T.C."/>
            <person name="Scow K.M."/>
            <person name="Larimer F.W."/>
            <person name="Lucas S.M."/>
            <person name="Richardson P.M."/>
            <person name="Hristova K.R."/>
        </authorList>
    </citation>
    <scope>NUCLEOTIDE SEQUENCE [LARGE SCALE GENOMIC DNA]</scope>
    <source>
        <strain evidence="3">ATCC BAA-1232 / LMG 22953 / PM1</strain>
    </source>
</reference>
<name>A2SG78_METPP</name>
<organism evidence="2 3">
    <name type="scientific">Methylibium petroleiphilum (strain ATCC BAA-1232 / LMG 22953 / PM1)</name>
    <dbReference type="NCBI Taxonomy" id="420662"/>
    <lineage>
        <taxon>Bacteria</taxon>
        <taxon>Pseudomonadati</taxon>
        <taxon>Pseudomonadota</taxon>
        <taxon>Betaproteobacteria</taxon>
        <taxon>Burkholderiales</taxon>
        <taxon>Sphaerotilaceae</taxon>
        <taxon>Methylibium</taxon>
    </lineage>
</organism>
<dbReference type="InterPro" id="IPR009476">
    <property type="entry name" value="DUF1097"/>
</dbReference>
<keyword evidence="3" id="KW-1185">Reference proteome</keyword>
<accession>A2SG78</accession>
<keyword evidence="1" id="KW-1133">Transmembrane helix</keyword>
<protein>
    <recommendedName>
        <fullName evidence="4">DUF1097 domain-containing protein</fullName>
    </recommendedName>
</protein>
<keyword evidence="1" id="KW-0812">Transmembrane</keyword>
<dbReference type="Pfam" id="PF06496">
    <property type="entry name" value="DUF1097"/>
    <property type="match status" value="1"/>
</dbReference>
<evidence type="ECO:0000313" key="2">
    <source>
        <dbReference type="EMBL" id="ABM94567.1"/>
    </source>
</evidence>